<evidence type="ECO:0000256" key="3">
    <source>
        <dbReference type="ARBA" id="ARBA00023125"/>
    </source>
</evidence>
<dbReference type="PROSITE" id="PS50931">
    <property type="entry name" value="HTH_LYSR"/>
    <property type="match status" value="1"/>
</dbReference>
<proteinExistence type="inferred from homology"/>
<evidence type="ECO:0000256" key="4">
    <source>
        <dbReference type="ARBA" id="ARBA00023163"/>
    </source>
</evidence>
<dbReference type="PANTHER" id="PTHR30537">
    <property type="entry name" value="HTH-TYPE TRANSCRIPTIONAL REGULATOR"/>
    <property type="match status" value="1"/>
</dbReference>
<comment type="caution">
    <text evidence="6">The sequence shown here is derived from an EMBL/GenBank/DDBJ whole genome shotgun (WGS) entry which is preliminary data.</text>
</comment>
<dbReference type="FunFam" id="1.10.10.10:FF:000001">
    <property type="entry name" value="LysR family transcriptional regulator"/>
    <property type="match status" value="1"/>
</dbReference>
<dbReference type="GO" id="GO:0006351">
    <property type="term" value="P:DNA-templated transcription"/>
    <property type="evidence" value="ECO:0007669"/>
    <property type="project" value="TreeGrafter"/>
</dbReference>
<dbReference type="Proteomes" id="UP000036771">
    <property type="component" value="Unassembled WGS sequence"/>
</dbReference>
<dbReference type="Gene3D" id="3.40.190.290">
    <property type="match status" value="1"/>
</dbReference>
<reference evidence="6 7" key="1">
    <citation type="submission" date="2015-03" db="EMBL/GenBank/DDBJ databases">
        <title>Caedibacter varicaedens, whole genome shotgun sequence.</title>
        <authorList>
            <person name="Suzuki H."/>
            <person name="Dapper A.L."/>
            <person name="Gibson A.K."/>
            <person name="Jackson C."/>
            <person name="Lee H."/>
            <person name="Pejaver V.R."/>
            <person name="Doak T."/>
            <person name="Lynch M."/>
        </authorList>
    </citation>
    <scope>NUCLEOTIDE SEQUENCE [LARGE SCALE GENOMIC DNA]</scope>
</reference>
<keyword evidence="4" id="KW-0804">Transcription</keyword>
<dbReference type="OrthoDB" id="7624726at2"/>
<evidence type="ECO:0000313" key="7">
    <source>
        <dbReference type="Proteomes" id="UP000036771"/>
    </source>
</evidence>
<dbReference type="SUPFAM" id="SSF53850">
    <property type="entry name" value="Periplasmic binding protein-like II"/>
    <property type="match status" value="1"/>
</dbReference>
<feature type="domain" description="HTH lysR-type" evidence="5">
    <location>
        <begin position="1"/>
        <end position="60"/>
    </location>
</feature>
<protein>
    <submittedName>
        <fullName evidence="6">HTH-type transcriptional regulator CysL</fullName>
    </submittedName>
</protein>
<dbReference type="InterPro" id="IPR005119">
    <property type="entry name" value="LysR_subst-bd"/>
</dbReference>
<dbReference type="GO" id="GO:0003700">
    <property type="term" value="F:DNA-binding transcription factor activity"/>
    <property type="evidence" value="ECO:0007669"/>
    <property type="project" value="InterPro"/>
</dbReference>
<dbReference type="InterPro" id="IPR036388">
    <property type="entry name" value="WH-like_DNA-bd_sf"/>
</dbReference>
<dbReference type="Pfam" id="PF03466">
    <property type="entry name" value="LysR_substrate"/>
    <property type="match status" value="1"/>
</dbReference>
<name>A0A0K8MCC0_9PROT</name>
<dbReference type="Gene3D" id="1.10.10.10">
    <property type="entry name" value="Winged helix-like DNA-binding domain superfamily/Winged helix DNA-binding domain"/>
    <property type="match status" value="1"/>
</dbReference>
<keyword evidence="2" id="KW-0805">Transcription regulation</keyword>
<dbReference type="InterPro" id="IPR058163">
    <property type="entry name" value="LysR-type_TF_proteobact-type"/>
</dbReference>
<evidence type="ECO:0000256" key="2">
    <source>
        <dbReference type="ARBA" id="ARBA00023015"/>
    </source>
</evidence>
<dbReference type="AlphaFoldDB" id="A0A0K8MCC0"/>
<dbReference type="InterPro" id="IPR036390">
    <property type="entry name" value="WH_DNA-bd_sf"/>
</dbReference>
<sequence length="281" mass="32148">MNLEWDRLKIFYYVAKEKSITRAAQHLCMLQPSVTRNIQQLEHQAKSKLLIRHPRGLILTKQGEILFEHVSNMMTELELANNKISGTAEDVSGTLKVTTTHAYASTVLFPHICNFQKLYPDIKIHLICNDTDLDLITREADAAIRPYDANTTELEQVFLHERKFQLFASKNYLDQMGIPFALEDLDQHKLIAYYPPYPSIQNPQNVQWVLTLGMPSDQRREPFMIVNSAECMAQAAEAGLGIIALSNDSLLIEKYNLTRVLPDIEAPLIKGIMFTQNRFQT</sequence>
<keyword evidence="7" id="KW-1185">Reference proteome</keyword>
<dbReference type="PANTHER" id="PTHR30537:SF20">
    <property type="entry name" value="TRANSCRIPTIONAL REGULATORY PROTEIN"/>
    <property type="match status" value="1"/>
</dbReference>
<evidence type="ECO:0000313" key="6">
    <source>
        <dbReference type="EMBL" id="GAO97519.1"/>
    </source>
</evidence>
<dbReference type="InterPro" id="IPR000847">
    <property type="entry name" value="LysR_HTH_N"/>
</dbReference>
<comment type="similarity">
    <text evidence="1">Belongs to the LysR transcriptional regulatory family.</text>
</comment>
<dbReference type="GO" id="GO:0043565">
    <property type="term" value="F:sequence-specific DNA binding"/>
    <property type="evidence" value="ECO:0007669"/>
    <property type="project" value="TreeGrafter"/>
</dbReference>
<dbReference type="EMBL" id="BBVC01000007">
    <property type="protein sequence ID" value="GAO97519.1"/>
    <property type="molecule type" value="Genomic_DNA"/>
</dbReference>
<accession>A0A0K8MCC0</accession>
<organism evidence="6 7">
    <name type="scientific">Caedimonas varicaedens</name>
    <dbReference type="NCBI Taxonomy" id="1629334"/>
    <lineage>
        <taxon>Bacteria</taxon>
        <taxon>Pseudomonadati</taxon>
        <taxon>Pseudomonadota</taxon>
        <taxon>Alphaproteobacteria</taxon>
        <taxon>Holosporales</taxon>
        <taxon>Caedimonadaceae</taxon>
        <taxon>Caedimonas</taxon>
    </lineage>
</organism>
<evidence type="ECO:0000256" key="1">
    <source>
        <dbReference type="ARBA" id="ARBA00009437"/>
    </source>
</evidence>
<dbReference type="Pfam" id="PF00126">
    <property type="entry name" value="HTH_1"/>
    <property type="match status" value="1"/>
</dbReference>
<gene>
    <name evidence="6" type="primary">cysL_1</name>
    <name evidence="6" type="ORF">Cva_00153</name>
</gene>
<keyword evidence="3" id="KW-0238">DNA-binding</keyword>
<evidence type="ECO:0000259" key="5">
    <source>
        <dbReference type="PROSITE" id="PS50931"/>
    </source>
</evidence>
<dbReference type="SUPFAM" id="SSF46785">
    <property type="entry name" value="Winged helix' DNA-binding domain"/>
    <property type="match status" value="1"/>
</dbReference>